<proteinExistence type="predicted"/>
<keyword evidence="2" id="KW-1185">Reference proteome</keyword>
<dbReference type="EMBL" id="JAJFAZ020000005">
    <property type="protein sequence ID" value="KAI5329370.1"/>
    <property type="molecule type" value="Genomic_DNA"/>
</dbReference>
<name>A0AAD4VQ99_PRUDU</name>
<reference evidence="1 2" key="1">
    <citation type="journal article" date="2022" name="G3 (Bethesda)">
        <title>Whole-genome sequence and methylome profiling of the almond [Prunus dulcis (Mill.) D.A. Webb] cultivar 'Nonpareil'.</title>
        <authorList>
            <person name="D'Amico-Willman K.M."/>
            <person name="Ouma W.Z."/>
            <person name="Meulia T."/>
            <person name="Sideli G.M."/>
            <person name="Gradziel T.M."/>
            <person name="Fresnedo-Ramirez J."/>
        </authorList>
    </citation>
    <scope>NUCLEOTIDE SEQUENCE [LARGE SCALE GENOMIC DNA]</scope>
    <source>
        <strain evidence="1">Clone GOH B32 T37-40</strain>
    </source>
</reference>
<evidence type="ECO:0000313" key="2">
    <source>
        <dbReference type="Proteomes" id="UP001054821"/>
    </source>
</evidence>
<dbReference type="Proteomes" id="UP001054821">
    <property type="component" value="Chromosome 5"/>
</dbReference>
<comment type="caution">
    <text evidence="1">The sequence shown here is derived from an EMBL/GenBank/DDBJ whole genome shotgun (WGS) entry which is preliminary data.</text>
</comment>
<accession>A0AAD4VQ99</accession>
<organism evidence="1 2">
    <name type="scientific">Prunus dulcis</name>
    <name type="common">Almond</name>
    <name type="synonym">Amygdalus dulcis</name>
    <dbReference type="NCBI Taxonomy" id="3755"/>
    <lineage>
        <taxon>Eukaryota</taxon>
        <taxon>Viridiplantae</taxon>
        <taxon>Streptophyta</taxon>
        <taxon>Embryophyta</taxon>
        <taxon>Tracheophyta</taxon>
        <taxon>Spermatophyta</taxon>
        <taxon>Magnoliopsida</taxon>
        <taxon>eudicotyledons</taxon>
        <taxon>Gunneridae</taxon>
        <taxon>Pentapetalae</taxon>
        <taxon>rosids</taxon>
        <taxon>fabids</taxon>
        <taxon>Rosales</taxon>
        <taxon>Rosaceae</taxon>
        <taxon>Amygdaloideae</taxon>
        <taxon>Amygdaleae</taxon>
        <taxon>Prunus</taxon>
    </lineage>
</organism>
<sequence>MLAGKCKNPTEFNPKFKELDLPPPAAISGDQGYPALRQTPYVALVVPAYGEILWYCVEVARGVGYPACRQAPYVALVVPAYGEVEILGNVQFIGETLPKFRQKVPVFSEWARHRGDVRNSKGFVSDLGKIRGGSFQLRTESKILRAQPFFRTIRSLTLDQGIQGQRGGVSIIEITSVEEIMIALILFQKEARVWWEYCGQIQGEDPRGLSNPTYGDGEYLGVSSLVSTSE</sequence>
<gene>
    <name evidence="1" type="ORF">L3X38_028767</name>
</gene>
<evidence type="ECO:0000313" key="1">
    <source>
        <dbReference type="EMBL" id="KAI5329370.1"/>
    </source>
</evidence>
<dbReference type="AlphaFoldDB" id="A0AAD4VQ99"/>
<protein>
    <submittedName>
        <fullName evidence="1">Uncharacterized protein</fullName>
    </submittedName>
</protein>